<evidence type="ECO:0000256" key="2">
    <source>
        <dbReference type="ARBA" id="ARBA00023043"/>
    </source>
</evidence>
<feature type="repeat" description="ANK" evidence="3">
    <location>
        <begin position="114"/>
        <end position="146"/>
    </location>
</feature>
<accession>A0AAU7CGV6</accession>
<dbReference type="PROSITE" id="PS50088">
    <property type="entry name" value="ANK_REPEAT"/>
    <property type="match status" value="4"/>
</dbReference>
<evidence type="ECO:0000256" key="1">
    <source>
        <dbReference type="ARBA" id="ARBA00022737"/>
    </source>
</evidence>
<dbReference type="EMBL" id="CP155447">
    <property type="protein sequence ID" value="XBH04323.1"/>
    <property type="molecule type" value="Genomic_DNA"/>
</dbReference>
<dbReference type="PANTHER" id="PTHR24173">
    <property type="entry name" value="ANKYRIN REPEAT CONTAINING"/>
    <property type="match status" value="1"/>
</dbReference>
<reference evidence="4" key="1">
    <citation type="submission" date="2024-05" db="EMBL/GenBank/DDBJ databases">
        <title>Planctomycetes of the genus Singulisphaera possess chitinolytic capabilities.</title>
        <authorList>
            <person name="Ivanova A."/>
        </authorList>
    </citation>
    <scope>NUCLEOTIDE SEQUENCE</scope>
    <source>
        <strain evidence="4">Ch08T</strain>
    </source>
</reference>
<dbReference type="Pfam" id="PF12796">
    <property type="entry name" value="Ank_2"/>
    <property type="match status" value="1"/>
</dbReference>
<protein>
    <submittedName>
        <fullName evidence="4">Ankyrin repeat domain-containing protein</fullName>
    </submittedName>
</protein>
<dbReference type="PANTHER" id="PTHR24173:SF74">
    <property type="entry name" value="ANKYRIN REPEAT DOMAIN-CONTAINING PROTEIN 16"/>
    <property type="match status" value="1"/>
</dbReference>
<evidence type="ECO:0000313" key="4">
    <source>
        <dbReference type="EMBL" id="XBH04323.1"/>
    </source>
</evidence>
<proteinExistence type="predicted"/>
<name>A0AAU7CGV6_9BACT</name>
<dbReference type="PROSITE" id="PS50297">
    <property type="entry name" value="ANK_REP_REGION"/>
    <property type="match status" value="2"/>
</dbReference>
<keyword evidence="2 3" id="KW-0040">ANK repeat</keyword>
<dbReference type="SMART" id="SM00248">
    <property type="entry name" value="ANK"/>
    <property type="match status" value="7"/>
</dbReference>
<keyword evidence="1" id="KW-0677">Repeat</keyword>
<feature type="repeat" description="ANK" evidence="3">
    <location>
        <begin position="213"/>
        <end position="245"/>
    </location>
</feature>
<feature type="repeat" description="ANK" evidence="3">
    <location>
        <begin position="11"/>
        <end position="43"/>
    </location>
</feature>
<dbReference type="Gene3D" id="1.25.40.20">
    <property type="entry name" value="Ankyrin repeat-containing domain"/>
    <property type="match status" value="1"/>
</dbReference>
<dbReference type="AlphaFoldDB" id="A0AAU7CGV6"/>
<feature type="repeat" description="ANK" evidence="3">
    <location>
        <begin position="180"/>
        <end position="212"/>
    </location>
</feature>
<evidence type="ECO:0000256" key="3">
    <source>
        <dbReference type="PROSITE-ProRule" id="PRU00023"/>
    </source>
</evidence>
<gene>
    <name evidence="4" type="ORF">V5E97_39430</name>
</gene>
<dbReference type="Pfam" id="PF00023">
    <property type="entry name" value="Ank"/>
    <property type="match status" value="1"/>
</dbReference>
<organism evidence="4">
    <name type="scientific">Singulisphaera sp. Ch08</name>
    <dbReference type="NCBI Taxonomy" id="3120278"/>
    <lineage>
        <taxon>Bacteria</taxon>
        <taxon>Pseudomonadati</taxon>
        <taxon>Planctomycetota</taxon>
        <taxon>Planctomycetia</taxon>
        <taxon>Isosphaerales</taxon>
        <taxon>Isosphaeraceae</taxon>
        <taxon>Singulisphaera</taxon>
    </lineage>
</organism>
<dbReference type="SUPFAM" id="SSF48403">
    <property type="entry name" value="Ankyrin repeat"/>
    <property type="match status" value="1"/>
</dbReference>
<dbReference type="RefSeq" id="WP_406701293.1">
    <property type="nucleotide sequence ID" value="NZ_CP155447.1"/>
</dbReference>
<dbReference type="InterPro" id="IPR036770">
    <property type="entry name" value="Ankyrin_rpt-contain_sf"/>
</dbReference>
<sequence length="513" mass="56814">MDSFTASASETGTSVLGVAAKSARLETIKALIEAGADAGHVDPNGYSILVNAVYRTVNETVDEHLAVLEYLIASGAPLDVASKYGESVLNVLSSRGEFAKVKFLLDQGANPEPLGWTPLFFAVAFGRMPEVRALLDQGASLDERDRGMRTPFLLSVHAGHQRISEMLLESGSDRSVTGHCGHTALMDAVARDDVAMMNWLISQGWDVEAADDFGNFPLNVAVQHNALACVAGLLRAGASASRRNESGTGVMSEATTPEMVNLLVAAGEELSEIDPAMRSRLTGIEPSEEIQVSEVEYREFRNRRFGQRNPDRMNNPYWESMVRTRVWAYAATSKFSDSSFGQDPAWCFKRFGQSITRLPDGRYVEIAGEHEDFYDPDFCIYNDVVIHHGDGTFDILGYPEHVFPPTDFHSATYQAPYLYLIGNLGYPQERQPGETPIFRLHCDLWTIERIQSHGENPGWIHSHKARLITENQIEIRGGSVITGAEREMIDNESTFILDLSTMIWQKDATIRGE</sequence>
<dbReference type="InterPro" id="IPR002110">
    <property type="entry name" value="Ankyrin_rpt"/>
</dbReference>